<dbReference type="OMA" id="GARACYE"/>
<sequence length="136" mass="15086">MIREGQPGDWPRLRRIQAATLSDPWPELLELSLGEPSLVLVLTVDEPIGYALAVPDDEVAYVAEFAIAPDRQGEGNGSRLMRALLDRLAEHGIDTVRLTARADAGRVHAFYRGFGFTVVEEIPDHYDDADGLVFER</sequence>
<dbReference type="CDD" id="cd04301">
    <property type="entry name" value="NAT_SF"/>
    <property type="match status" value="1"/>
</dbReference>
<keyword evidence="2" id="KW-0012">Acyltransferase</keyword>
<dbReference type="AlphaFoldDB" id="A0A4D6KFU5"/>
<dbReference type="PROSITE" id="PS51186">
    <property type="entry name" value="GNAT"/>
    <property type="match status" value="1"/>
</dbReference>
<dbReference type="GeneID" id="42179440"/>
<keyword evidence="1 4" id="KW-0808">Transferase</keyword>
<gene>
    <name evidence="4" type="ORF">E5139_10850</name>
</gene>
<dbReference type="RefSeq" id="WP_015762505.1">
    <property type="nucleotide sequence ID" value="NZ_CP039375.1"/>
</dbReference>
<dbReference type="Gene3D" id="3.40.630.30">
    <property type="match status" value="1"/>
</dbReference>
<feature type="domain" description="N-acetyltransferase" evidence="3">
    <location>
        <begin position="1"/>
        <end position="136"/>
    </location>
</feature>
<reference evidence="4 5" key="1">
    <citation type="submission" date="2019-04" db="EMBL/GenBank/DDBJ databases">
        <title>Complete genome sequence of Arthrobacter sp. ZXY-2 associated with effective atrazine degradation and salt adaptation.</title>
        <authorList>
            <person name="Zhao X."/>
        </authorList>
    </citation>
    <scope>NUCLEOTIDE SEQUENCE [LARGE SCALE GENOMIC DNA]</scope>
    <source>
        <strain evidence="5">ZP60</strain>
    </source>
</reference>
<evidence type="ECO:0000259" key="3">
    <source>
        <dbReference type="PROSITE" id="PS51186"/>
    </source>
</evidence>
<dbReference type="PANTHER" id="PTHR43877">
    <property type="entry name" value="AMINOALKYLPHOSPHONATE N-ACETYLTRANSFERASE-RELATED-RELATED"/>
    <property type="match status" value="1"/>
</dbReference>
<evidence type="ECO:0000256" key="1">
    <source>
        <dbReference type="ARBA" id="ARBA00022679"/>
    </source>
</evidence>
<evidence type="ECO:0000256" key="2">
    <source>
        <dbReference type="ARBA" id="ARBA00023315"/>
    </source>
</evidence>
<protein>
    <submittedName>
        <fullName evidence="4">GNAT family N-acetyltransferase</fullName>
    </submittedName>
</protein>
<dbReference type="InterPro" id="IPR016181">
    <property type="entry name" value="Acyl_CoA_acyltransferase"/>
</dbReference>
<dbReference type="GO" id="GO:0016747">
    <property type="term" value="F:acyltransferase activity, transferring groups other than amino-acyl groups"/>
    <property type="evidence" value="ECO:0007669"/>
    <property type="project" value="InterPro"/>
</dbReference>
<dbReference type="Proteomes" id="UP000297053">
    <property type="component" value="Chromosome"/>
</dbReference>
<evidence type="ECO:0000313" key="4">
    <source>
        <dbReference type="EMBL" id="QCD66115.1"/>
    </source>
</evidence>
<dbReference type="SUPFAM" id="SSF55729">
    <property type="entry name" value="Acyl-CoA N-acyltransferases (Nat)"/>
    <property type="match status" value="1"/>
</dbReference>
<evidence type="ECO:0000313" key="5">
    <source>
        <dbReference type="Proteomes" id="UP000297053"/>
    </source>
</evidence>
<accession>A0A4D6KFU5</accession>
<dbReference type="Pfam" id="PF00583">
    <property type="entry name" value="Acetyltransf_1"/>
    <property type="match status" value="1"/>
</dbReference>
<dbReference type="KEGG" id="halz:E5139_10850"/>
<reference evidence="4 5" key="2">
    <citation type="submission" date="2019-04" db="EMBL/GenBank/DDBJ databases">
        <authorList>
            <person name="Yang S."/>
            <person name="Wei W."/>
        </authorList>
    </citation>
    <scope>NUCLEOTIDE SEQUENCE [LARGE SCALE GENOMIC DNA]</scope>
    <source>
        <strain evidence="5">ZP60</strain>
    </source>
</reference>
<organism evidence="4 5">
    <name type="scientific">Halomicrobium mukohataei</name>
    <dbReference type="NCBI Taxonomy" id="57705"/>
    <lineage>
        <taxon>Archaea</taxon>
        <taxon>Methanobacteriati</taxon>
        <taxon>Methanobacteriota</taxon>
        <taxon>Stenosarchaea group</taxon>
        <taxon>Halobacteria</taxon>
        <taxon>Halobacteriales</taxon>
        <taxon>Haloarculaceae</taxon>
        <taxon>Halomicrobium</taxon>
    </lineage>
</organism>
<dbReference type="InterPro" id="IPR050832">
    <property type="entry name" value="Bact_Acetyltransf"/>
</dbReference>
<dbReference type="InterPro" id="IPR000182">
    <property type="entry name" value="GNAT_dom"/>
</dbReference>
<proteinExistence type="predicted"/>
<dbReference type="EMBL" id="CP039375">
    <property type="protein sequence ID" value="QCD66115.1"/>
    <property type="molecule type" value="Genomic_DNA"/>
</dbReference>
<name>A0A4D6KFU5_9EURY</name>